<evidence type="ECO:0000259" key="1">
    <source>
        <dbReference type="Pfam" id="PF00561"/>
    </source>
</evidence>
<sequence>MTADGPDDRDDAPAPAFLTRRHMLGVGTAAAASGLLRFPPPVHNGQPQSAPDPHMKVLRTPESRFRNLADYPFEPRYVHVDAGDGTGARLRMHYVDERPAGAVKPSGQTILLLHGQPSWSYLYRHVIPPLVAAGHRCIAPDLIGFGRSDKPASRFAYTYQRHVDWLREAVFERLGLLDVTMVCHDWGGLLGLRLLAEHPGRFRRVVATNTYLPTGDQDVGRAFHAWTQYSQRADPFDAGTVVEAGTISELSPAVKAGYDAPFPDETYRQGARQFPLLVPITAWDEATVPNRNAWAVLQTLSVPFLCAFSDHVILLPQAPNTDDPSYAVPQPDQWLRERIPGAQGQPHTTIADAGHFVQEDRGPELAAIVNRFIESTR</sequence>
<dbReference type="NCBIfam" id="NF002043">
    <property type="entry name" value="PRK00870.1"/>
    <property type="match status" value="1"/>
</dbReference>
<accession>A0A8H9GYQ9</accession>
<dbReference type="PRINTS" id="PR00412">
    <property type="entry name" value="EPOXHYDRLASE"/>
</dbReference>
<proteinExistence type="predicted"/>
<protein>
    <submittedName>
        <fullName evidence="2">Haloalkane dehalogenase</fullName>
    </submittedName>
</protein>
<dbReference type="GO" id="GO:0047372">
    <property type="term" value="F:monoacylglycerol lipase activity"/>
    <property type="evidence" value="ECO:0007669"/>
    <property type="project" value="TreeGrafter"/>
</dbReference>
<dbReference type="Pfam" id="PF00561">
    <property type="entry name" value="Abhydrolase_1"/>
    <property type="match status" value="1"/>
</dbReference>
<dbReference type="Proteomes" id="UP000653480">
    <property type="component" value="Unassembled WGS sequence"/>
</dbReference>
<dbReference type="Gene3D" id="3.40.50.1820">
    <property type="entry name" value="alpha/beta hydrolase"/>
    <property type="match status" value="1"/>
</dbReference>
<organism evidence="2 3">
    <name type="scientific">Microbispora bryophytorum</name>
    <dbReference type="NCBI Taxonomy" id="1460882"/>
    <lineage>
        <taxon>Bacteria</taxon>
        <taxon>Bacillati</taxon>
        <taxon>Actinomycetota</taxon>
        <taxon>Actinomycetes</taxon>
        <taxon>Streptosporangiales</taxon>
        <taxon>Streptosporangiaceae</taxon>
        <taxon>Microbispora</taxon>
    </lineage>
</organism>
<comment type="caution">
    <text evidence="2">The sequence shown here is derived from an EMBL/GenBank/DDBJ whole genome shotgun (WGS) entry which is preliminary data.</text>
</comment>
<evidence type="ECO:0000313" key="2">
    <source>
        <dbReference type="EMBL" id="GGO12843.1"/>
    </source>
</evidence>
<dbReference type="PRINTS" id="PR00111">
    <property type="entry name" value="ABHYDROLASE"/>
</dbReference>
<name>A0A8H9GYQ9_9ACTN</name>
<dbReference type="SUPFAM" id="SSF53474">
    <property type="entry name" value="alpha/beta-Hydrolases"/>
    <property type="match status" value="1"/>
</dbReference>
<dbReference type="InterPro" id="IPR000639">
    <property type="entry name" value="Epox_hydrolase-like"/>
</dbReference>
<dbReference type="EMBL" id="BMMN01000004">
    <property type="protein sequence ID" value="GGO12843.1"/>
    <property type="molecule type" value="Genomic_DNA"/>
</dbReference>
<feature type="domain" description="AB hydrolase-1" evidence="1">
    <location>
        <begin position="109"/>
        <end position="225"/>
    </location>
</feature>
<dbReference type="AlphaFoldDB" id="A0A8H9GYQ9"/>
<evidence type="ECO:0000313" key="3">
    <source>
        <dbReference type="Proteomes" id="UP000653480"/>
    </source>
</evidence>
<dbReference type="InterPro" id="IPR029058">
    <property type="entry name" value="AB_hydrolase_fold"/>
</dbReference>
<reference evidence="2" key="1">
    <citation type="journal article" date="2014" name="Int. J. Syst. Evol. Microbiol.">
        <title>Complete genome sequence of Corynebacterium casei LMG S-19264T (=DSM 44701T), isolated from a smear-ripened cheese.</title>
        <authorList>
            <consortium name="US DOE Joint Genome Institute (JGI-PGF)"/>
            <person name="Walter F."/>
            <person name="Albersmeier A."/>
            <person name="Kalinowski J."/>
            <person name="Ruckert C."/>
        </authorList>
    </citation>
    <scope>NUCLEOTIDE SEQUENCE</scope>
    <source>
        <strain evidence="2">CGMCC 4.7138</strain>
    </source>
</reference>
<dbReference type="InterPro" id="IPR050266">
    <property type="entry name" value="AB_hydrolase_sf"/>
</dbReference>
<dbReference type="PANTHER" id="PTHR43798">
    <property type="entry name" value="MONOACYLGLYCEROL LIPASE"/>
    <property type="match status" value="1"/>
</dbReference>
<dbReference type="PANTHER" id="PTHR43798:SF33">
    <property type="entry name" value="HYDROLASE, PUTATIVE (AFU_ORTHOLOGUE AFUA_2G14860)-RELATED"/>
    <property type="match status" value="1"/>
</dbReference>
<reference evidence="2" key="2">
    <citation type="submission" date="2020-09" db="EMBL/GenBank/DDBJ databases">
        <authorList>
            <person name="Sun Q."/>
            <person name="Zhou Y."/>
        </authorList>
    </citation>
    <scope>NUCLEOTIDE SEQUENCE</scope>
    <source>
        <strain evidence="2">CGMCC 4.7138</strain>
    </source>
</reference>
<keyword evidence="3" id="KW-1185">Reference proteome</keyword>
<dbReference type="InterPro" id="IPR000073">
    <property type="entry name" value="AB_hydrolase_1"/>
</dbReference>
<dbReference type="GO" id="GO:0046464">
    <property type="term" value="P:acylglycerol catabolic process"/>
    <property type="evidence" value="ECO:0007669"/>
    <property type="project" value="TreeGrafter"/>
</dbReference>
<dbReference type="GO" id="GO:0016020">
    <property type="term" value="C:membrane"/>
    <property type="evidence" value="ECO:0007669"/>
    <property type="project" value="TreeGrafter"/>
</dbReference>
<gene>
    <name evidence="2" type="primary">dhaA</name>
    <name evidence="2" type="ORF">GCM10011574_31750</name>
</gene>